<accession>A0A1T4XY79</accession>
<protein>
    <submittedName>
        <fullName evidence="2">Uncharacterized conserved protein YtfP, gamma-glutamylcyclotransferase (GGCT)/AIG2-like family</fullName>
    </submittedName>
</protein>
<dbReference type="InterPro" id="IPR013024">
    <property type="entry name" value="GGCT-like"/>
</dbReference>
<dbReference type="STRING" id="1147123.SAMN05443428_11526"/>
<evidence type="ECO:0000313" key="2">
    <source>
        <dbReference type="EMBL" id="SKA93961.1"/>
    </source>
</evidence>
<organism evidence="2 3">
    <name type="scientific">Caloramator quimbayensis</name>
    <dbReference type="NCBI Taxonomy" id="1147123"/>
    <lineage>
        <taxon>Bacteria</taxon>
        <taxon>Bacillati</taxon>
        <taxon>Bacillota</taxon>
        <taxon>Clostridia</taxon>
        <taxon>Eubacteriales</taxon>
        <taxon>Clostridiaceae</taxon>
        <taxon>Caloramator</taxon>
    </lineage>
</organism>
<name>A0A1T4XY79_9CLOT</name>
<dbReference type="Proteomes" id="UP000190105">
    <property type="component" value="Unassembled WGS sequence"/>
</dbReference>
<evidence type="ECO:0000259" key="1">
    <source>
        <dbReference type="Pfam" id="PF06094"/>
    </source>
</evidence>
<dbReference type="InterPro" id="IPR036568">
    <property type="entry name" value="GGCT-like_sf"/>
</dbReference>
<dbReference type="Gene3D" id="3.10.490.10">
    <property type="entry name" value="Gamma-glutamyl cyclotransferase-like"/>
    <property type="match status" value="1"/>
</dbReference>
<sequence>MENYLFVYGSLMKDFFNYKYIKNKVLERKYARTKGKLFHQVDKGYPAMIDGEDYIYGELLKFNDWDNVIKSLDRLENYYGEENPQNEYNRVIVDVEILEEGCVVKAFVYKVNLKDEDKFIEKNIYIKSGNWKEFMEKKVLSNW</sequence>
<dbReference type="Pfam" id="PF06094">
    <property type="entry name" value="GGACT"/>
    <property type="match status" value="1"/>
</dbReference>
<dbReference type="RefSeq" id="WP_078697021.1">
    <property type="nucleotide sequence ID" value="NZ_FUYH01000015.1"/>
</dbReference>
<dbReference type="EMBL" id="FUYH01000015">
    <property type="protein sequence ID" value="SKA93961.1"/>
    <property type="molecule type" value="Genomic_DNA"/>
</dbReference>
<dbReference type="SUPFAM" id="SSF110857">
    <property type="entry name" value="Gamma-glutamyl cyclotransferase-like"/>
    <property type="match status" value="1"/>
</dbReference>
<dbReference type="GO" id="GO:0016740">
    <property type="term" value="F:transferase activity"/>
    <property type="evidence" value="ECO:0007669"/>
    <property type="project" value="UniProtKB-KW"/>
</dbReference>
<proteinExistence type="predicted"/>
<gene>
    <name evidence="2" type="ORF">SAMN05443428_11526</name>
</gene>
<reference evidence="3" key="1">
    <citation type="submission" date="2017-02" db="EMBL/GenBank/DDBJ databases">
        <authorList>
            <person name="Varghese N."/>
            <person name="Submissions S."/>
        </authorList>
    </citation>
    <scope>NUCLEOTIDE SEQUENCE [LARGE SCALE GENOMIC DNA]</scope>
    <source>
        <strain evidence="3">USBA 833</strain>
    </source>
</reference>
<dbReference type="AlphaFoldDB" id="A0A1T4XY79"/>
<dbReference type="InterPro" id="IPR009288">
    <property type="entry name" value="AIG2-like_dom"/>
</dbReference>
<dbReference type="OrthoDB" id="8538589at2"/>
<evidence type="ECO:0000313" key="3">
    <source>
        <dbReference type="Proteomes" id="UP000190105"/>
    </source>
</evidence>
<feature type="domain" description="Gamma-glutamylcyclotransferase AIG2-like" evidence="1">
    <location>
        <begin position="5"/>
        <end position="132"/>
    </location>
</feature>
<keyword evidence="3" id="KW-1185">Reference proteome</keyword>
<keyword evidence="2" id="KW-0808">Transferase</keyword>
<dbReference type="CDD" id="cd06661">
    <property type="entry name" value="GGCT_like"/>
    <property type="match status" value="1"/>
</dbReference>